<evidence type="ECO:0000313" key="2">
    <source>
        <dbReference type="EMBL" id="MBO8482754.1"/>
    </source>
</evidence>
<gene>
    <name evidence="2" type="ORF">IAB75_01335</name>
</gene>
<dbReference type="InterPro" id="IPR012547">
    <property type="entry name" value="PDDEXK_9"/>
</dbReference>
<proteinExistence type="predicted"/>
<protein>
    <submittedName>
        <fullName evidence="2">AAA family ATPase</fullName>
    </submittedName>
</protein>
<feature type="domain" description="AAA-ATPase-like" evidence="1">
    <location>
        <begin position="4"/>
        <end position="199"/>
    </location>
</feature>
<dbReference type="InterPro" id="IPR027417">
    <property type="entry name" value="P-loop_NTPase"/>
</dbReference>
<name>A0A940IHG8_9BACT</name>
<dbReference type="InterPro" id="IPR018631">
    <property type="entry name" value="AAA-ATPase-like_dom"/>
</dbReference>
<evidence type="ECO:0000313" key="3">
    <source>
        <dbReference type="Proteomes" id="UP000725002"/>
    </source>
</evidence>
<dbReference type="PANTHER" id="PTHR34825">
    <property type="entry name" value="CONSERVED PROTEIN, WITH A WEAK D-GALACTARATE DEHYDRATASE/ALTRONATE HYDROLASE DOMAIN"/>
    <property type="match status" value="1"/>
</dbReference>
<evidence type="ECO:0000259" key="1">
    <source>
        <dbReference type="Pfam" id="PF09820"/>
    </source>
</evidence>
<sequence length="519" mass="59403">MLYPIGIQNFESLRKRGCVYVDKTEKIHRLVSTGKYYLLIRPRRFGKSLLVSAIKSYMEGQKELFRGLALERLETQWAEHPILHLDFVGKWYNGRDSLTETLEYHLERWEEEYSVRGEGDHGTRFQRVIDAAYSATGRQVVILIDEYDKPMTDNLGNPGLLEHFRRQMQDFYDAMKAKDGCIRLAFFTGVARIGGQSVFSGLDSLRDISLDPEYSDICGISGSDIMEYFPEAVRELASAEGISIGECLARLKDKYDGYHFSKDSEGMYNPVSLLNTFANNRLDNYWFLTGSPDYLMEVMQRTSFDITKLTKEKVDAIQLGCIDTEHGNPTIPLLYQSGYLTIKGYDGELSLYHLGFPNREVKTGLLDAMFLYYIPVSCMSGMVLISKLARAAWGGRPGEMMKLLEGLFARANYPIEGDPEKDFQDAMYIIFELLGEYVNTEYQTGNGRIDILLQTEKYIYIIEMKADGSADEALGQTREKGYFQTFADDKRRVYRIGVNFSKESRRITGWKVEQPGHMA</sequence>
<organism evidence="2 3">
    <name type="scientific">Candidatus Cryptobacteroides avicola</name>
    <dbReference type="NCBI Taxonomy" id="2840757"/>
    <lineage>
        <taxon>Bacteria</taxon>
        <taxon>Pseudomonadati</taxon>
        <taxon>Bacteroidota</taxon>
        <taxon>Bacteroidia</taxon>
        <taxon>Bacteroidales</taxon>
        <taxon>Candidatus Cryptobacteroides</taxon>
    </lineage>
</organism>
<dbReference type="GO" id="GO:0003676">
    <property type="term" value="F:nucleic acid binding"/>
    <property type="evidence" value="ECO:0007669"/>
    <property type="project" value="InterPro"/>
</dbReference>
<dbReference type="Gene3D" id="3.40.1350.10">
    <property type="match status" value="1"/>
</dbReference>
<dbReference type="InterPro" id="IPR011856">
    <property type="entry name" value="tRNA_endonuc-like_dom_sf"/>
</dbReference>
<dbReference type="SUPFAM" id="SSF52540">
    <property type="entry name" value="P-loop containing nucleoside triphosphate hydrolases"/>
    <property type="match status" value="1"/>
</dbReference>
<dbReference type="Proteomes" id="UP000725002">
    <property type="component" value="Unassembled WGS sequence"/>
</dbReference>
<dbReference type="Pfam" id="PF08011">
    <property type="entry name" value="PDDEXK_9"/>
    <property type="match status" value="1"/>
</dbReference>
<reference evidence="2" key="2">
    <citation type="journal article" date="2021" name="PeerJ">
        <title>Extensive microbial diversity within the chicken gut microbiome revealed by metagenomics and culture.</title>
        <authorList>
            <person name="Gilroy R."/>
            <person name="Ravi A."/>
            <person name="Getino M."/>
            <person name="Pursley I."/>
            <person name="Horton D.L."/>
            <person name="Alikhan N.F."/>
            <person name="Baker D."/>
            <person name="Gharbi K."/>
            <person name="Hall N."/>
            <person name="Watson M."/>
            <person name="Adriaenssens E.M."/>
            <person name="Foster-Nyarko E."/>
            <person name="Jarju S."/>
            <person name="Secka A."/>
            <person name="Antonio M."/>
            <person name="Oren A."/>
            <person name="Chaudhuri R.R."/>
            <person name="La Ragione R."/>
            <person name="Hildebrand F."/>
            <person name="Pallen M.J."/>
        </authorList>
    </citation>
    <scope>NUCLEOTIDE SEQUENCE</scope>
    <source>
        <strain evidence="2">G3-8215</strain>
    </source>
</reference>
<dbReference type="EMBL" id="JADILV010000008">
    <property type="protein sequence ID" value="MBO8482754.1"/>
    <property type="molecule type" value="Genomic_DNA"/>
</dbReference>
<comment type="caution">
    <text evidence="2">The sequence shown here is derived from an EMBL/GenBank/DDBJ whole genome shotgun (WGS) entry which is preliminary data.</text>
</comment>
<accession>A0A940IHG8</accession>
<dbReference type="AlphaFoldDB" id="A0A940IHG8"/>
<reference evidence="2" key="1">
    <citation type="submission" date="2020-10" db="EMBL/GenBank/DDBJ databases">
        <authorList>
            <person name="Gilroy R."/>
        </authorList>
    </citation>
    <scope>NUCLEOTIDE SEQUENCE</scope>
    <source>
        <strain evidence="2">G3-8215</strain>
    </source>
</reference>
<dbReference type="PANTHER" id="PTHR34825:SF1">
    <property type="entry name" value="AAA-ATPASE-LIKE DOMAIN-CONTAINING PROTEIN"/>
    <property type="match status" value="1"/>
</dbReference>
<dbReference type="Pfam" id="PF09820">
    <property type="entry name" value="AAA-ATPase_like"/>
    <property type="match status" value="1"/>
</dbReference>